<reference evidence="5 7" key="2">
    <citation type="submission" date="2017-12" db="EMBL/GenBank/DDBJ databases">
        <title>Comparative Functional Genomics of Dry Heat Resistant strains isolated from the Viking Spacecraft.</title>
        <authorList>
            <person name="Seuylemezian A."/>
            <person name="Cooper K."/>
            <person name="Vaishampayan P."/>
        </authorList>
    </citation>
    <scope>NUCLEOTIDE SEQUENCE [LARGE SCALE GENOMIC DNA]</scope>
    <source>
        <strain evidence="5 7">ATCC 29669</strain>
    </source>
</reference>
<dbReference type="SUPFAM" id="SSF53756">
    <property type="entry name" value="UDP-Glycosyltransferase/glycogen phosphorylase"/>
    <property type="match status" value="1"/>
</dbReference>
<keyword evidence="7" id="KW-1185">Reference proteome</keyword>
<feature type="domain" description="Glycosyl transferase family 1" evidence="2">
    <location>
        <begin position="183"/>
        <end position="354"/>
    </location>
</feature>
<reference evidence="4 6" key="1">
    <citation type="submission" date="2017-11" db="EMBL/GenBank/DDBJ databases">
        <title>Comparitive Functional Genomics of Dry Heat Resistant strains isolated from the Viking Spacecraft.</title>
        <authorList>
            <person name="Seuylemezian A."/>
            <person name="Cooper K."/>
            <person name="Vaishampayan P."/>
        </authorList>
    </citation>
    <scope>NUCLEOTIDE SEQUENCE [LARGE SCALE GENOMIC DNA]</scope>
    <source>
        <strain evidence="4 6">M4.6</strain>
    </source>
</reference>
<dbReference type="Pfam" id="PF13439">
    <property type="entry name" value="Glyco_transf_4"/>
    <property type="match status" value="1"/>
</dbReference>
<proteinExistence type="inferred from homology"/>
<dbReference type="Pfam" id="PF00534">
    <property type="entry name" value="Glycos_transf_1"/>
    <property type="match status" value="1"/>
</dbReference>
<sequence>MKIGYVCTEKLPSPAVKGGAIQMMIDGVIPYLQEKHEVTVFSVADEELPAYEKNGQIEYIRFPRKNYRESVATELKHHQFDLIHIFNRPRNVKLYQLACPYSKIVLSLHNDMFSEKKLSYADGKDAINYAARITAVSHYIKDKILARFPEGEGKIDVVYSGVDLSSYPPVWTKEGAAIRARIRETYNVSGEKIILFAGRLSKNKGPHLLIHALEKLLIENGDVVLVIAGGKWFSDNQVNSYVRMLHELAEPLGEYIIFTKFIPPEKIPEIFLMADVFVCSSQWNEPLARVHYEAMAAGIPVITTNRGGNSEIIINGFNGIVIDDYQNPDRFAEAIDYLFSNRLEAIKYVKAGRKLVELNFTYKHVFERLEKVYMDALH</sequence>
<dbReference type="Gene3D" id="3.40.50.2000">
    <property type="entry name" value="Glycogen Phosphorylase B"/>
    <property type="match status" value="2"/>
</dbReference>
<dbReference type="GO" id="GO:0016757">
    <property type="term" value="F:glycosyltransferase activity"/>
    <property type="evidence" value="ECO:0007669"/>
    <property type="project" value="InterPro"/>
</dbReference>
<dbReference type="Proteomes" id="UP000235114">
    <property type="component" value="Unassembled WGS sequence"/>
</dbReference>
<keyword evidence="4" id="KW-0808">Transferase</keyword>
<evidence type="ECO:0000313" key="5">
    <source>
        <dbReference type="EMBL" id="PLR97982.1"/>
    </source>
</evidence>
<comment type="caution">
    <text evidence="4">The sequence shown here is derived from an EMBL/GenBank/DDBJ whole genome shotgun (WGS) entry which is preliminary data.</text>
</comment>
<evidence type="ECO:0000313" key="6">
    <source>
        <dbReference type="Proteomes" id="UP000234951"/>
    </source>
</evidence>
<dbReference type="PANTHER" id="PTHR12526:SF638">
    <property type="entry name" value="SPORE COAT PROTEIN SA"/>
    <property type="match status" value="1"/>
</dbReference>
<dbReference type="Proteomes" id="UP000234951">
    <property type="component" value="Unassembled WGS sequence"/>
</dbReference>
<evidence type="ECO:0000256" key="1">
    <source>
        <dbReference type="ARBA" id="ARBA00009481"/>
    </source>
</evidence>
<dbReference type="RefSeq" id="WP_101577828.1">
    <property type="nucleotide sequence ID" value="NZ_PGVA01000028.1"/>
</dbReference>
<dbReference type="EMBL" id="PGVD01000025">
    <property type="protein sequence ID" value="PLR97982.1"/>
    <property type="molecule type" value="Genomic_DNA"/>
</dbReference>
<name>A0A2N5GKS5_9BACI</name>
<dbReference type="PANTHER" id="PTHR12526">
    <property type="entry name" value="GLYCOSYLTRANSFERASE"/>
    <property type="match status" value="1"/>
</dbReference>
<evidence type="ECO:0000313" key="4">
    <source>
        <dbReference type="EMBL" id="PLR82112.1"/>
    </source>
</evidence>
<organism evidence="4 6">
    <name type="scientific">Bacillus canaveralius</name>
    <dbReference type="NCBI Taxonomy" id="1403243"/>
    <lineage>
        <taxon>Bacteria</taxon>
        <taxon>Bacillati</taxon>
        <taxon>Bacillota</taxon>
        <taxon>Bacilli</taxon>
        <taxon>Bacillales</taxon>
        <taxon>Bacillaceae</taxon>
        <taxon>Bacillus</taxon>
    </lineage>
</organism>
<dbReference type="EMBL" id="PGVA01000028">
    <property type="protein sequence ID" value="PLR82112.1"/>
    <property type="molecule type" value="Genomic_DNA"/>
</dbReference>
<dbReference type="OrthoDB" id="139410at2"/>
<evidence type="ECO:0000313" key="7">
    <source>
        <dbReference type="Proteomes" id="UP000235114"/>
    </source>
</evidence>
<accession>A0A2N5GKS5</accession>
<dbReference type="AlphaFoldDB" id="A0A2N5GKS5"/>
<comment type="similarity">
    <text evidence="1">Belongs to the glycosyltransferase group 1 family. Glycosyltransferase 4 subfamily.</text>
</comment>
<dbReference type="CDD" id="cd03801">
    <property type="entry name" value="GT4_PimA-like"/>
    <property type="match status" value="1"/>
</dbReference>
<feature type="domain" description="Glycosyltransferase subfamily 4-like N-terminal" evidence="3">
    <location>
        <begin position="31"/>
        <end position="165"/>
    </location>
</feature>
<evidence type="ECO:0000259" key="3">
    <source>
        <dbReference type="Pfam" id="PF13439"/>
    </source>
</evidence>
<protein>
    <submittedName>
        <fullName evidence="4">Glycosyl transferase</fullName>
    </submittedName>
</protein>
<dbReference type="InterPro" id="IPR028098">
    <property type="entry name" value="Glyco_trans_4-like_N"/>
</dbReference>
<dbReference type="InterPro" id="IPR001296">
    <property type="entry name" value="Glyco_trans_1"/>
</dbReference>
<gene>
    <name evidence="4" type="ORF">CU635_13160</name>
    <name evidence="5" type="ORF">CVD25_09180</name>
</gene>
<evidence type="ECO:0000259" key="2">
    <source>
        <dbReference type="Pfam" id="PF00534"/>
    </source>
</evidence>